<evidence type="ECO:0000313" key="2">
    <source>
        <dbReference type="Proteomes" id="UP000740605"/>
    </source>
</evidence>
<dbReference type="RefSeq" id="WP_215487263.1">
    <property type="nucleotide sequence ID" value="NZ_BAAAPJ010000002.1"/>
</dbReference>
<organism evidence="1 2">
    <name type="scientific">Microbacterium flavum</name>
    <dbReference type="NCBI Taxonomy" id="415216"/>
    <lineage>
        <taxon>Bacteria</taxon>
        <taxon>Bacillati</taxon>
        <taxon>Actinomycetota</taxon>
        <taxon>Actinomycetes</taxon>
        <taxon>Micrococcales</taxon>
        <taxon>Microbacteriaceae</taxon>
        <taxon>Microbacterium</taxon>
    </lineage>
</organism>
<dbReference type="Gene3D" id="3.40.50.2000">
    <property type="entry name" value="Glycogen Phosphorylase B"/>
    <property type="match status" value="1"/>
</dbReference>
<gene>
    <name evidence="1" type="ORF">J0P97_08090</name>
</gene>
<keyword evidence="2" id="KW-1185">Reference proteome</keyword>
<protein>
    <recommendedName>
        <fullName evidence="3">Glycosyl transferase family 28 C-terminal domain-containing protein</fullName>
    </recommendedName>
</protein>
<proteinExistence type="predicted"/>
<evidence type="ECO:0008006" key="3">
    <source>
        <dbReference type="Google" id="ProtNLM"/>
    </source>
</evidence>
<comment type="caution">
    <text evidence="1">The sequence shown here is derived from an EMBL/GenBank/DDBJ whole genome shotgun (WGS) entry which is preliminary data.</text>
</comment>
<reference evidence="1 2" key="1">
    <citation type="submission" date="2021-03" db="EMBL/GenBank/DDBJ databases">
        <title>Microbacterium pauli sp. nov., isolated from microfiltered milk.</title>
        <authorList>
            <person name="Bellassi P."/>
            <person name="Fontana A."/>
            <person name="Callegari M.L."/>
            <person name="Lorenzo M."/>
            <person name="Cappa F."/>
        </authorList>
    </citation>
    <scope>NUCLEOTIDE SEQUENCE [LARGE SCALE GENOMIC DNA]</scope>
    <source>
        <strain evidence="1 2">DSM 18909</strain>
    </source>
</reference>
<accession>A0ABS5XU31</accession>
<dbReference type="SUPFAM" id="SSF53756">
    <property type="entry name" value="UDP-Glycosyltransferase/glycogen phosphorylase"/>
    <property type="match status" value="1"/>
</dbReference>
<evidence type="ECO:0000313" key="1">
    <source>
        <dbReference type="EMBL" id="MBT8798029.1"/>
    </source>
</evidence>
<dbReference type="Proteomes" id="UP000740605">
    <property type="component" value="Unassembled WGS sequence"/>
</dbReference>
<sequence length="340" mass="36112">MIGWYVHHHGWGHLTRMQAVRPHLREQVTVFSSLPAPRILPADTVWVALPSDADPVLGEDGIRRDASDHGDVTAGGALHWAPVGHPGHRSRLAVMAEWIAAHPVSAFVVDVSVEVTALARLMGAPTVVFAQPGERIDAPHRLGYDLADGIVAPWPRGAFDARGLAGRGDRVREVGGVSRFDGRPREDAAPSAPPSARRVLFLGRTLDPVGLRRCTALLEADGWIVATAGARGDDRVADVWPLLCRADVVVSAAGQNAVADLAAADARAVVIGQDRPFGEQADTVRVLAALGLAQTAPPDASPEDIARLVRRAHDSPTRWSQWGVDGAAARAADAIEERIA</sequence>
<name>A0ABS5XU31_9MICO</name>
<dbReference type="EMBL" id="JAFLHG010000006">
    <property type="protein sequence ID" value="MBT8798029.1"/>
    <property type="molecule type" value="Genomic_DNA"/>
</dbReference>